<protein>
    <submittedName>
        <fullName evidence="1">Uncharacterized protein</fullName>
    </submittedName>
</protein>
<gene>
    <name evidence="1" type="ORF">AB205_0008810</name>
</gene>
<evidence type="ECO:0000313" key="1">
    <source>
        <dbReference type="EMBL" id="PIO35389.1"/>
    </source>
</evidence>
<dbReference type="AlphaFoldDB" id="A0A2G9S5C6"/>
<reference evidence="1" key="1">
    <citation type="submission" date="2017-08" db="EMBL/GenBank/DDBJ databases">
        <title>Assembly of the North American Bullfrog Genome.</title>
        <authorList>
            <person name="Warren R.L."/>
            <person name="Vandervalk B.P."/>
            <person name="Kucuk E."/>
            <person name="Birol I."/>
            <person name="Helbing C."/>
            <person name="Pandoh P."/>
            <person name="Behsaz B."/>
            <person name="Mohamadi H."/>
            <person name="Chu J."/>
            <person name="Jackman S."/>
            <person name="Hammond S.A."/>
            <person name="Veldhoen N."/>
            <person name="Kirk H."/>
            <person name="Zhao Y."/>
            <person name="Coope R."/>
            <person name="Pleasance S."/>
            <person name="Moore R."/>
            <person name="Holt R."/>
        </authorList>
    </citation>
    <scope>NUCLEOTIDE SEQUENCE</scope>
    <source>
        <strain evidence="1">Bruno</strain>
        <tissue evidence="1">Liver</tissue>
    </source>
</reference>
<organism evidence="1">
    <name type="scientific">Aquarana catesbeiana</name>
    <name type="common">American bullfrog</name>
    <name type="synonym">Rana catesbeiana</name>
    <dbReference type="NCBI Taxonomy" id="8400"/>
    <lineage>
        <taxon>Eukaryota</taxon>
        <taxon>Metazoa</taxon>
        <taxon>Chordata</taxon>
        <taxon>Craniata</taxon>
        <taxon>Vertebrata</taxon>
        <taxon>Euteleostomi</taxon>
        <taxon>Amphibia</taxon>
        <taxon>Batrachia</taxon>
        <taxon>Anura</taxon>
        <taxon>Neobatrachia</taxon>
        <taxon>Ranoidea</taxon>
        <taxon>Ranidae</taxon>
        <taxon>Aquarana</taxon>
    </lineage>
</organism>
<dbReference type="EMBL" id="KV925323">
    <property type="protein sequence ID" value="PIO35389.1"/>
    <property type="molecule type" value="Genomic_DNA"/>
</dbReference>
<name>A0A2G9S5C6_AQUCT</name>
<accession>A0A2G9S5C6</accession>
<sequence>MKKCISSIFGWQLLFRCVGVLFLLNGSTTHIGLCGTLQRCICVKGPFKMICPKKTYPVFYIRYRLAALVFS</sequence>
<proteinExistence type="predicted"/>